<evidence type="ECO:0000313" key="2">
    <source>
        <dbReference type="EMBL" id="SHJ47008.1"/>
    </source>
</evidence>
<dbReference type="InterPro" id="IPR006827">
    <property type="entry name" value="Lant_deHydtase_N"/>
</dbReference>
<organism evidence="2 3">
    <name type="scientific">Aquimarina spongiae</name>
    <dbReference type="NCBI Taxonomy" id="570521"/>
    <lineage>
        <taxon>Bacteria</taxon>
        <taxon>Pseudomonadati</taxon>
        <taxon>Bacteroidota</taxon>
        <taxon>Flavobacteriia</taxon>
        <taxon>Flavobacteriales</taxon>
        <taxon>Flavobacteriaceae</taxon>
        <taxon>Aquimarina</taxon>
    </lineage>
</organism>
<feature type="domain" description="Lantibiotic dehydratase N-terminal" evidence="1">
    <location>
        <begin position="41"/>
        <end position="695"/>
    </location>
</feature>
<sequence length="747" mass="85638">MIYKNFPKYVLRVPLFSFSFYQEVTKDATLSDETLQNICKDPIIKEAIFLASPSLYSEFEKWLQGNLKDRDKADRMKYSVLKYISRMSSRCTPFGLFAGTAVGTFSDATVLDLQHKSKNKRHTRLDMNYLVALSQHIVKEEQIRSQLLFYPNTSIYETGHQLRYVEYNYVNSRRIHHIVAVEHSEYLQKVLEKAKEGALLKDLAILLVDEEITIEDATEFIGELVNSQLLISELEPSVSGPEFLDQILPVLKRIEGTENLMTALENAQRILKELDGEIGNDPQKYIELSEYLKELEVGFELKYMFQTDMVITPQINTLDQKLLHRVRKAITLLNKISIPPRETLMTRFQKAFYERYENREVPLSKALDVELGIGFLQNQGAGDISKIVDDLILPGQNNGVQTKEIQWSPVHAILQKKMMLALQKGERIIQLTDKDFDGFEARWDDLPDTMSSMVEIITVDGEQKIVMSSVGGSSAANLLGRFCHGDEELRQYTQEIIDIETQENPDQILAEIVHLPESRVGNILMRPAFRKYEIPYLAKSIVAPEDQLTLDDLMISTNHDSKVLLRSKKHNKEVLPHLTNAHNYSADPLPIYQFLANMQTQRMRSGLGFYWGPLADESDFLPRVEYNGVILSEAVWNIHTKDIKTLVEAEPTSDQFVALLEDWVNQQKLPNYVLLADGDNELLINTKNTTSAAMLLHTVKKRSSFKLKEFLHDQNGVVNEGDQAYTNQVVLSFYNEQKLKNTRTTNE</sequence>
<dbReference type="OrthoDB" id="1273722at2"/>
<dbReference type="EMBL" id="FQYP01000009">
    <property type="protein sequence ID" value="SHJ47008.1"/>
    <property type="molecule type" value="Genomic_DNA"/>
</dbReference>
<proteinExistence type="predicted"/>
<dbReference type="RefSeq" id="WP_073319900.1">
    <property type="nucleotide sequence ID" value="NZ_FQYP01000009.1"/>
</dbReference>
<protein>
    <submittedName>
        <fullName evidence="2">Lantibiotic dehydratase, C terminus</fullName>
    </submittedName>
</protein>
<dbReference type="Pfam" id="PF04738">
    <property type="entry name" value="Lant_dehydr_N"/>
    <property type="match status" value="1"/>
</dbReference>
<dbReference type="AlphaFoldDB" id="A0A1M6JJX2"/>
<accession>A0A1M6JJX2</accession>
<evidence type="ECO:0000259" key="1">
    <source>
        <dbReference type="Pfam" id="PF04738"/>
    </source>
</evidence>
<dbReference type="STRING" id="570521.SAMN04488508_109107"/>
<name>A0A1M6JJX2_9FLAO</name>
<gene>
    <name evidence="2" type="ORF">SAMN04488508_109107</name>
</gene>
<dbReference type="Proteomes" id="UP000184432">
    <property type="component" value="Unassembled WGS sequence"/>
</dbReference>
<reference evidence="3" key="1">
    <citation type="submission" date="2016-11" db="EMBL/GenBank/DDBJ databases">
        <authorList>
            <person name="Varghese N."/>
            <person name="Submissions S."/>
        </authorList>
    </citation>
    <scope>NUCLEOTIDE SEQUENCE [LARGE SCALE GENOMIC DNA]</scope>
    <source>
        <strain evidence="3">DSM 22623</strain>
    </source>
</reference>
<keyword evidence="3" id="KW-1185">Reference proteome</keyword>
<evidence type="ECO:0000313" key="3">
    <source>
        <dbReference type="Proteomes" id="UP000184432"/>
    </source>
</evidence>